<organism evidence="2 3">
    <name type="scientific">Tetrahymena thermophila (strain SB210)</name>
    <dbReference type="NCBI Taxonomy" id="312017"/>
    <lineage>
        <taxon>Eukaryota</taxon>
        <taxon>Sar</taxon>
        <taxon>Alveolata</taxon>
        <taxon>Ciliophora</taxon>
        <taxon>Intramacronucleata</taxon>
        <taxon>Oligohymenophorea</taxon>
        <taxon>Hymenostomatida</taxon>
        <taxon>Tetrahymenina</taxon>
        <taxon>Tetrahymenidae</taxon>
        <taxon>Tetrahymena</taxon>
    </lineage>
</organism>
<keyword evidence="3" id="KW-1185">Reference proteome</keyword>
<feature type="compositionally biased region" description="Low complexity" evidence="1">
    <location>
        <begin position="329"/>
        <end position="344"/>
    </location>
</feature>
<feature type="region of interest" description="Disordered" evidence="1">
    <location>
        <begin position="320"/>
        <end position="363"/>
    </location>
</feature>
<dbReference type="Proteomes" id="UP000009168">
    <property type="component" value="Unassembled WGS sequence"/>
</dbReference>
<dbReference type="AlphaFoldDB" id="I7MAR4"/>
<dbReference type="GeneID" id="7824557"/>
<sequence length="853" mass="99539">MFSQIEVQKYYQDRLWKETINKRKQYYPKQHLGESKYKEDWYNQKNIIYPKKSFLDKIKLKQELYKFRQNAENLSQLKSSIHGPAKQVNLNGYFDSNSDNSSNLDSRLLLRGSLSNSPNKLNAINNNYYLKQNSPISLPPIRQGNGLGQIAQTLQTQENYPVLTKNFSQPNILNMQQQQYLNGQRGKHQQTVPNSQSNQSLFITKQQQSDSKLNVESQNHLQSDISSLNYGENINDISQFDNYYHQQQLYDKQQATSPPKQLNIPRIAINNINHRNSAGGISQNSNDYQQQILQDSLTLTPTPMGDVSYAKRVQNSPFSKYVDGQEDGVSQSQVSQNNQSNSSQKKIKGLKGKDKQSSQQSTQINFSQMNGVEKFSYLVSKLGDTQTRFITMVEQDNELQMIFENLIALKLNDLSKLFIKFFRFCLEKLVFGDNSKNVNKSSFSQQQPIVKDIGKIDPRIFKKISISQGLVKPLENFFAEELEKVEFHKEVAKFRLIWKEMCEKHLIVHNLLLEIGGIRRLKVILSNIADNLQKHYSIKFTSSQLEDIFNFAQAIFQDNQNITSSLLLKYRQQLLRNRGTLNFQRVTFVDLFIIKHFVFLELSKEEYIPWESKLILLQRLESFRFDNFRDLYNLPEQAEIIQHLKNFIPQALVSQFQFNTKDALEQFFVQLTDNLLGSGNALKFIEYLNQSGLPSSYNNIIMMEHLIKSSVSLSKDIPQIIKKIIEHKFITLKRNLQIYTNFNSVITKADEIVNKMHTMNIILLKYLKIPASEHQKYLDMNLFYQILVEVCSKLDAFSLQDLQYGLKHYNFTQKHYYFWIKSIKRVLLEMKYSMGDVQNLAIHLEKIYNDSTL</sequence>
<dbReference type="EMBL" id="GG662407">
    <property type="protein sequence ID" value="EAS05151.2"/>
    <property type="molecule type" value="Genomic_DNA"/>
</dbReference>
<dbReference type="InParanoid" id="I7MAR4"/>
<gene>
    <name evidence="2" type="ORF">TTHERM_00765370</name>
</gene>
<dbReference type="KEGG" id="tet:TTHERM_00765370"/>
<dbReference type="RefSeq" id="XP_001025396.2">
    <property type="nucleotide sequence ID" value="XM_001025396.2"/>
</dbReference>
<evidence type="ECO:0000313" key="3">
    <source>
        <dbReference type="Proteomes" id="UP000009168"/>
    </source>
</evidence>
<name>I7MAR4_TETTS</name>
<accession>I7MAR4</accession>
<evidence type="ECO:0000256" key="1">
    <source>
        <dbReference type="SAM" id="MobiDB-lite"/>
    </source>
</evidence>
<reference evidence="3" key="1">
    <citation type="journal article" date="2006" name="PLoS Biol.">
        <title>Macronuclear genome sequence of the ciliate Tetrahymena thermophila, a model eukaryote.</title>
        <authorList>
            <person name="Eisen J.A."/>
            <person name="Coyne R.S."/>
            <person name="Wu M."/>
            <person name="Wu D."/>
            <person name="Thiagarajan M."/>
            <person name="Wortman J.R."/>
            <person name="Badger J.H."/>
            <person name="Ren Q."/>
            <person name="Amedeo P."/>
            <person name="Jones K.M."/>
            <person name="Tallon L.J."/>
            <person name="Delcher A.L."/>
            <person name="Salzberg S.L."/>
            <person name="Silva J.C."/>
            <person name="Haas B.J."/>
            <person name="Majoros W.H."/>
            <person name="Farzad M."/>
            <person name="Carlton J.M."/>
            <person name="Smith R.K. Jr."/>
            <person name="Garg J."/>
            <person name="Pearlman R.E."/>
            <person name="Karrer K.M."/>
            <person name="Sun L."/>
            <person name="Manning G."/>
            <person name="Elde N.C."/>
            <person name="Turkewitz A.P."/>
            <person name="Asai D.J."/>
            <person name="Wilkes D.E."/>
            <person name="Wang Y."/>
            <person name="Cai H."/>
            <person name="Collins K."/>
            <person name="Stewart B.A."/>
            <person name="Lee S.R."/>
            <person name="Wilamowska K."/>
            <person name="Weinberg Z."/>
            <person name="Ruzzo W.L."/>
            <person name="Wloga D."/>
            <person name="Gaertig J."/>
            <person name="Frankel J."/>
            <person name="Tsao C.-C."/>
            <person name="Gorovsky M.A."/>
            <person name="Keeling P.J."/>
            <person name="Waller R.F."/>
            <person name="Patron N.J."/>
            <person name="Cherry J.M."/>
            <person name="Stover N.A."/>
            <person name="Krieger C.J."/>
            <person name="del Toro C."/>
            <person name="Ryder H.F."/>
            <person name="Williamson S.C."/>
            <person name="Barbeau R.A."/>
            <person name="Hamilton E.P."/>
            <person name="Orias E."/>
        </authorList>
    </citation>
    <scope>NUCLEOTIDE SEQUENCE [LARGE SCALE GENOMIC DNA]</scope>
    <source>
        <strain evidence="3">SB210</strain>
    </source>
</reference>
<evidence type="ECO:0000313" key="2">
    <source>
        <dbReference type="EMBL" id="EAS05151.2"/>
    </source>
</evidence>
<proteinExistence type="predicted"/>
<protein>
    <submittedName>
        <fullName evidence="2">Uncharacterized protein</fullName>
    </submittedName>
</protein>